<sequence>MAGPNTLHPADQWCNFITRPTNGVTSSLTQSDIHVCRAGPAVAVQTKKQNRISSASGITPDEMSRCSQFLATCQIVVYTTSSQVAQV</sequence>
<name>A0A0E9X8L6_ANGAN</name>
<organism evidence="1">
    <name type="scientific">Anguilla anguilla</name>
    <name type="common">European freshwater eel</name>
    <name type="synonym">Muraena anguilla</name>
    <dbReference type="NCBI Taxonomy" id="7936"/>
    <lineage>
        <taxon>Eukaryota</taxon>
        <taxon>Metazoa</taxon>
        <taxon>Chordata</taxon>
        <taxon>Craniata</taxon>
        <taxon>Vertebrata</taxon>
        <taxon>Euteleostomi</taxon>
        <taxon>Actinopterygii</taxon>
        <taxon>Neopterygii</taxon>
        <taxon>Teleostei</taxon>
        <taxon>Anguilliformes</taxon>
        <taxon>Anguillidae</taxon>
        <taxon>Anguilla</taxon>
    </lineage>
</organism>
<dbReference type="EMBL" id="GBXM01010372">
    <property type="protein sequence ID" value="JAH98205.1"/>
    <property type="molecule type" value="Transcribed_RNA"/>
</dbReference>
<proteinExistence type="predicted"/>
<accession>A0A0E9X8L6</accession>
<reference evidence="1" key="2">
    <citation type="journal article" date="2015" name="Fish Shellfish Immunol.">
        <title>Early steps in the European eel (Anguilla anguilla)-Vibrio vulnificus interaction in the gills: Role of the RtxA13 toxin.</title>
        <authorList>
            <person name="Callol A."/>
            <person name="Pajuelo D."/>
            <person name="Ebbesson L."/>
            <person name="Teles M."/>
            <person name="MacKenzie S."/>
            <person name="Amaro C."/>
        </authorList>
    </citation>
    <scope>NUCLEOTIDE SEQUENCE</scope>
</reference>
<protein>
    <submittedName>
        <fullName evidence="1">Uncharacterized protein</fullName>
    </submittedName>
</protein>
<reference evidence="1" key="1">
    <citation type="submission" date="2014-11" db="EMBL/GenBank/DDBJ databases">
        <authorList>
            <person name="Amaro Gonzalez C."/>
        </authorList>
    </citation>
    <scope>NUCLEOTIDE SEQUENCE</scope>
</reference>
<evidence type="ECO:0000313" key="1">
    <source>
        <dbReference type="EMBL" id="JAH98205.1"/>
    </source>
</evidence>
<dbReference type="AlphaFoldDB" id="A0A0E9X8L6"/>